<keyword evidence="1" id="KW-1015">Disulfide bond</keyword>
<dbReference type="SMART" id="SM00241">
    <property type="entry name" value="ZP"/>
    <property type="match status" value="1"/>
</dbReference>
<evidence type="ECO:0000256" key="1">
    <source>
        <dbReference type="ARBA" id="ARBA00023157"/>
    </source>
</evidence>
<organism evidence="3 4">
    <name type="scientific">Alosa alosa</name>
    <name type="common">allis shad</name>
    <dbReference type="NCBI Taxonomy" id="278164"/>
    <lineage>
        <taxon>Eukaryota</taxon>
        <taxon>Metazoa</taxon>
        <taxon>Chordata</taxon>
        <taxon>Craniata</taxon>
        <taxon>Vertebrata</taxon>
        <taxon>Euteleostomi</taxon>
        <taxon>Actinopterygii</taxon>
        <taxon>Neopterygii</taxon>
        <taxon>Teleostei</taxon>
        <taxon>Clupei</taxon>
        <taxon>Clupeiformes</taxon>
        <taxon>Clupeoidei</taxon>
        <taxon>Clupeidae</taxon>
        <taxon>Alosa</taxon>
    </lineage>
</organism>
<dbReference type="Proteomes" id="UP000823561">
    <property type="component" value="Chromosome 3"/>
</dbReference>
<dbReference type="GO" id="GO:0031012">
    <property type="term" value="C:extracellular matrix"/>
    <property type="evidence" value="ECO:0007669"/>
    <property type="project" value="TreeGrafter"/>
</dbReference>
<sequence length="352" mass="39102">MITSCDISRGIKGVAVGPGVCSVTMAPVFYLVTLMVVTGVQAVDFSVECGGDFVTVNWPMGLQHEPDLDPSLVRLGYCSPTSISVIPGGAQVVFPFLEWRCGAEMMALKDNIVWSTELTYNSESGAVFLLQAVVCMYQRPDGWLPHIFRPVIETFGTSELVFSMSLMNDDFSGPAVTSQYNLGNLIPISASVNQQAHQPLLLLLEECLASTEDQLGPETYPIITNKGCFTDSRKTMSRFQPRQRSSEIQFYLQAFAFALNQPVYIHCKLVAWEENGFNQGKKACHDKNGSWELLDNPAQSSLCSCCDYGGDYGCQSRKGEGNRWKRDDQGCCGWTAGYCQWESQFRTRDKRK</sequence>
<dbReference type="GO" id="GO:0007339">
    <property type="term" value="P:binding of sperm to zona pellucida"/>
    <property type="evidence" value="ECO:0007669"/>
    <property type="project" value="TreeGrafter"/>
</dbReference>
<dbReference type="Gene3D" id="2.60.40.4100">
    <property type="entry name" value="Zona pellucida, ZP-C domain"/>
    <property type="match status" value="1"/>
</dbReference>
<dbReference type="Pfam" id="PF00100">
    <property type="entry name" value="Zona_pellucida"/>
    <property type="match status" value="1"/>
</dbReference>
<accession>A0AAV6HCQ7</accession>
<dbReference type="PANTHER" id="PTHR11576:SF3">
    <property type="entry name" value="SI:CH211-14A17.6-RELATED"/>
    <property type="match status" value="1"/>
</dbReference>
<dbReference type="GO" id="GO:2000344">
    <property type="term" value="P:positive regulation of acrosome reaction"/>
    <property type="evidence" value="ECO:0007669"/>
    <property type="project" value="TreeGrafter"/>
</dbReference>
<dbReference type="PROSITE" id="PS51034">
    <property type="entry name" value="ZP_2"/>
    <property type="match status" value="1"/>
</dbReference>
<keyword evidence="4" id="KW-1185">Reference proteome</keyword>
<dbReference type="GO" id="GO:0035803">
    <property type="term" value="P:egg coat formation"/>
    <property type="evidence" value="ECO:0007669"/>
    <property type="project" value="TreeGrafter"/>
</dbReference>
<name>A0AAV6HCQ7_9TELE</name>
<proteinExistence type="predicted"/>
<dbReference type="PANTHER" id="PTHR11576">
    <property type="entry name" value="ZONA PELLUCIDA SPERM-BINDING PROTEIN 3"/>
    <property type="match status" value="1"/>
</dbReference>
<evidence type="ECO:0000313" key="4">
    <source>
        <dbReference type="Proteomes" id="UP000823561"/>
    </source>
</evidence>
<reference evidence="3" key="1">
    <citation type="submission" date="2020-10" db="EMBL/GenBank/DDBJ databases">
        <title>Chromosome-scale genome assembly of the Allis shad, Alosa alosa.</title>
        <authorList>
            <person name="Margot Z."/>
            <person name="Christophe K."/>
            <person name="Cabau C."/>
            <person name="Louis A."/>
            <person name="Berthelot C."/>
            <person name="Parey E."/>
            <person name="Roest Crollius H."/>
            <person name="Montfort J."/>
            <person name="Robinson-Rechavi M."/>
            <person name="Bucao C."/>
            <person name="Bouchez O."/>
            <person name="Gislard M."/>
            <person name="Lluch J."/>
            <person name="Milhes M."/>
            <person name="Lampietro C."/>
            <person name="Lopez Roques C."/>
            <person name="Donnadieu C."/>
            <person name="Braasch I."/>
            <person name="Desvignes T."/>
            <person name="Postlethwait J."/>
            <person name="Bobe J."/>
            <person name="Guiguen Y."/>
        </authorList>
    </citation>
    <scope>NUCLEOTIDE SEQUENCE</scope>
    <source>
        <strain evidence="3">M-15738</strain>
        <tissue evidence="3">Blood</tissue>
    </source>
</reference>
<dbReference type="InterPro" id="IPR001507">
    <property type="entry name" value="ZP_dom"/>
</dbReference>
<gene>
    <name evidence="3" type="ORF">AALO_G00040700</name>
</gene>
<protein>
    <recommendedName>
        <fullName evidence="2">ZP domain-containing protein</fullName>
    </recommendedName>
</protein>
<dbReference type="GO" id="GO:0032190">
    <property type="term" value="F:acrosin binding"/>
    <property type="evidence" value="ECO:0007669"/>
    <property type="project" value="TreeGrafter"/>
</dbReference>
<evidence type="ECO:0000259" key="2">
    <source>
        <dbReference type="PROSITE" id="PS51034"/>
    </source>
</evidence>
<feature type="domain" description="ZP" evidence="2">
    <location>
        <begin position="48"/>
        <end position="291"/>
    </location>
</feature>
<dbReference type="InterPro" id="IPR042235">
    <property type="entry name" value="ZP-C_dom"/>
</dbReference>
<dbReference type="EMBL" id="JADWDJ010000003">
    <property type="protein sequence ID" value="KAG5283312.1"/>
    <property type="molecule type" value="Genomic_DNA"/>
</dbReference>
<dbReference type="AlphaFoldDB" id="A0AAV6HCQ7"/>
<comment type="caution">
    <text evidence="3">The sequence shown here is derived from an EMBL/GenBank/DDBJ whole genome shotgun (WGS) entry which is preliminary data.</text>
</comment>
<dbReference type="InterPro" id="IPR055355">
    <property type="entry name" value="ZP-C"/>
</dbReference>
<dbReference type="FunFam" id="2.60.40.4100:FF:000002">
    <property type="entry name" value="Zona pellucida sperm-binding protein 3"/>
    <property type="match status" value="1"/>
</dbReference>
<dbReference type="Gene3D" id="2.60.40.3210">
    <property type="entry name" value="Zona pellucida, ZP-N domain"/>
    <property type="match status" value="1"/>
</dbReference>
<evidence type="ECO:0000313" key="3">
    <source>
        <dbReference type="EMBL" id="KAG5283312.1"/>
    </source>
</evidence>